<name>A0A0F9EHC4_9ZZZZ</name>
<proteinExistence type="predicted"/>
<dbReference type="AlphaFoldDB" id="A0A0F9EHC4"/>
<dbReference type="InterPro" id="IPR016024">
    <property type="entry name" value="ARM-type_fold"/>
</dbReference>
<organism evidence="1">
    <name type="scientific">marine sediment metagenome</name>
    <dbReference type="NCBI Taxonomy" id="412755"/>
    <lineage>
        <taxon>unclassified sequences</taxon>
        <taxon>metagenomes</taxon>
        <taxon>ecological metagenomes</taxon>
    </lineage>
</organism>
<dbReference type="EMBL" id="LAZR01024940">
    <property type="protein sequence ID" value="KKL73503.1"/>
    <property type="molecule type" value="Genomic_DNA"/>
</dbReference>
<dbReference type="Gene3D" id="1.25.10.10">
    <property type="entry name" value="Leucine-rich Repeat Variant"/>
    <property type="match status" value="1"/>
</dbReference>
<sequence length="97" mass="10857">MTVNEVKVQFALGTLDIDGLIDMLKPLPGYWEGIIDNNTSKELLIYLSSNKHSLVRYYVAGNSNTPVKVLEKLSRDENWCVRCEAGVSIRSLEKGAQ</sequence>
<dbReference type="SUPFAM" id="SSF48371">
    <property type="entry name" value="ARM repeat"/>
    <property type="match status" value="1"/>
</dbReference>
<reference evidence="1" key="1">
    <citation type="journal article" date="2015" name="Nature">
        <title>Complex archaea that bridge the gap between prokaryotes and eukaryotes.</title>
        <authorList>
            <person name="Spang A."/>
            <person name="Saw J.H."/>
            <person name="Jorgensen S.L."/>
            <person name="Zaremba-Niedzwiedzka K."/>
            <person name="Martijn J."/>
            <person name="Lind A.E."/>
            <person name="van Eijk R."/>
            <person name="Schleper C."/>
            <person name="Guy L."/>
            <person name="Ettema T.J."/>
        </authorList>
    </citation>
    <scope>NUCLEOTIDE SEQUENCE</scope>
</reference>
<evidence type="ECO:0008006" key="2">
    <source>
        <dbReference type="Google" id="ProtNLM"/>
    </source>
</evidence>
<dbReference type="InterPro" id="IPR011989">
    <property type="entry name" value="ARM-like"/>
</dbReference>
<accession>A0A0F9EHC4</accession>
<evidence type="ECO:0000313" key="1">
    <source>
        <dbReference type="EMBL" id="KKL73503.1"/>
    </source>
</evidence>
<gene>
    <name evidence="1" type="ORF">LCGC14_2074250</name>
</gene>
<protein>
    <recommendedName>
        <fullName evidence="2">HEAT repeat domain-containing protein</fullName>
    </recommendedName>
</protein>
<comment type="caution">
    <text evidence="1">The sequence shown here is derived from an EMBL/GenBank/DDBJ whole genome shotgun (WGS) entry which is preliminary data.</text>
</comment>